<evidence type="ECO:0000313" key="1">
    <source>
        <dbReference type="EMBL" id="ONI39425.1"/>
    </source>
</evidence>
<keyword evidence="2" id="KW-1185">Reference proteome</keyword>
<gene>
    <name evidence="1" type="ORF">AN396_08455</name>
</gene>
<dbReference type="Proteomes" id="UP000188605">
    <property type="component" value="Unassembled WGS sequence"/>
</dbReference>
<protein>
    <submittedName>
        <fullName evidence="1">Uncharacterized protein</fullName>
    </submittedName>
</protein>
<comment type="caution">
    <text evidence="1">The sequence shown here is derived from an EMBL/GenBank/DDBJ whole genome shotgun (WGS) entry which is preliminary data.</text>
</comment>
<reference evidence="1" key="1">
    <citation type="submission" date="2016-08" db="EMBL/GenBank/DDBJ databases">
        <authorList>
            <person name="Ngugi D.K."/>
            <person name="Miyake S."/>
            <person name="Stingl U."/>
        </authorList>
    </citation>
    <scope>NUCLEOTIDE SEQUENCE</scope>
    <source>
        <strain evidence="1">SCG-B11WGA-EpuloA1</strain>
    </source>
</reference>
<name>A0ACC8XAR8_9FIRM</name>
<proteinExistence type="predicted"/>
<evidence type="ECO:0000313" key="2">
    <source>
        <dbReference type="Proteomes" id="UP000188605"/>
    </source>
</evidence>
<sequence length="382" mass="42065">MNTKIKKNILLAMSITMLTGCSGITEEANTEITYDYAQEVFGNIEPLTEPVKLNIGVISSGSHGVTNHLIEKLGEFDYANLDGQTTVFGSGPIIVEAMASGDCEVGLYGLGGILAGTIGQGIVNIGAATRDYHALQFFAPNDSPIVAAGQVTPSAPELYGTPELWKGQEIFVPVRTNVHYALSKGLEHLGLTTNDVKLTHMDVPNINTALRAGQCEIGGFWNNYPYGDITKNNTAIMKADDIGVVLLASMAATQTAIDEKPEAIQKWMELYFATVDWIYANDENFNQAVSWYTEWNEENGIPSTDIESAAHLTYSSSYTLEENIEMFNTLSKDGEYNKFMEYNIEPLKFYIDQGNYTPEDMNKFLDPAYLNTTFLDNLATQQ</sequence>
<dbReference type="EMBL" id="LJDB01000064">
    <property type="protein sequence ID" value="ONI39425.1"/>
    <property type="molecule type" value="Genomic_DNA"/>
</dbReference>
<organism evidence="1 2">
    <name type="scientific">Candidatus Epulonipiscium fishelsonii</name>
    <dbReference type="NCBI Taxonomy" id="77094"/>
    <lineage>
        <taxon>Bacteria</taxon>
        <taxon>Bacillati</taxon>
        <taxon>Bacillota</taxon>
        <taxon>Clostridia</taxon>
        <taxon>Lachnospirales</taxon>
        <taxon>Lachnospiraceae</taxon>
        <taxon>Candidatus Epulonipiscium</taxon>
    </lineage>
</organism>
<accession>A0ACC8XAR8</accession>